<dbReference type="GO" id="GO:0005730">
    <property type="term" value="C:nucleolus"/>
    <property type="evidence" value="ECO:0007669"/>
    <property type="project" value="UniProtKB-SubCell"/>
</dbReference>
<dbReference type="InterPro" id="IPR003890">
    <property type="entry name" value="MIF4G-like_typ-3"/>
</dbReference>
<feature type="domain" description="MI" evidence="6">
    <location>
        <begin position="666"/>
        <end position="822"/>
    </location>
</feature>
<dbReference type="InterPro" id="IPR016024">
    <property type="entry name" value="ARM-type_fold"/>
</dbReference>
<evidence type="ECO:0000313" key="7">
    <source>
        <dbReference type="EMBL" id="CAD7198380.1"/>
    </source>
</evidence>
<gene>
    <name evidence="7" type="ORF">TDIB3V08_LOCUS4661</name>
</gene>
<evidence type="ECO:0000256" key="5">
    <source>
        <dbReference type="SAM" id="MobiDB-lite"/>
    </source>
</evidence>
<feature type="coiled-coil region" evidence="4">
    <location>
        <begin position="147"/>
        <end position="174"/>
    </location>
</feature>
<dbReference type="PANTHER" id="PTHR18034">
    <property type="entry name" value="CELL CYCLE CONTROL PROTEIN CWF22-RELATED"/>
    <property type="match status" value="1"/>
</dbReference>
<proteinExistence type="inferred from homology"/>
<dbReference type="Pfam" id="PF02847">
    <property type="entry name" value="MA3"/>
    <property type="match status" value="2"/>
</dbReference>
<dbReference type="PANTHER" id="PTHR18034:SF4">
    <property type="entry name" value="NUCLEOLAR MIF4G DOMAIN-CONTAINING PROTEIN 1"/>
    <property type="match status" value="1"/>
</dbReference>
<name>A0A7R8VJ56_TIMDO</name>
<evidence type="ECO:0000256" key="4">
    <source>
        <dbReference type="SAM" id="Coils"/>
    </source>
</evidence>
<feature type="region of interest" description="Disordered" evidence="5">
    <location>
        <begin position="296"/>
        <end position="316"/>
    </location>
</feature>
<dbReference type="GO" id="GO:0003723">
    <property type="term" value="F:RNA binding"/>
    <property type="evidence" value="ECO:0007669"/>
    <property type="project" value="InterPro"/>
</dbReference>
<dbReference type="InterPro" id="IPR050781">
    <property type="entry name" value="CWC22_splicing_factor"/>
</dbReference>
<dbReference type="EMBL" id="OA566158">
    <property type="protein sequence ID" value="CAD7198380.1"/>
    <property type="molecule type" value="Genomic_DNA"/>
</dbReference>
<protein>
    <recommendedName>
        <fullName evidence="6">MI domain-containing protein</fullName>
    </recommendedName>
</protein>
<accession>A0A7R8VJ56</accession>
<comment type="subcellular location">
    <subcellularLocation>
        <location evidence="1">Nucleus</location>
        <location evidence="1">Nucleolus</location>
    </subcellularLocation>
</comment>
<dbReference type="GO" id="GO:0042274">
    <property type="term" value="P:ribosomal small subunit biogenesis"/>
    <property type="evidence" value="ECO:0007669"/>
    <property type="project" value="TreeGrafter"/>
</dbReference>
<dbReference type="Gene3D" id="1.25.40.180">
    <property type="match status" value="1"/>
</dbReference>
<reference evidence="7" key="1">
    <citation type="submission" date="2020-11" db="EMBL/GenBank/DDBJ databases">
        <authorList>
            <person name="Tran Van P."/>
        </authorList>
    </citation>
    <scope>NUCLEOTIDE SEQUENCE</scope>
</reference>
<evidence type="ECO:0000256" key="3">
    <source>
        <dbReference type="ARBA" id="ARBA00023242"/>
    </source>
</evidence>
<dbReference type="PROSITE" id="PS51366">
    <property type="entry name" value="MI"/>
    <property type="match status" value="1"/>
</dbReference>
<dbReference type="SUPFAM" id="SSF48371">
    <property type="entry name" value="ARM repeat"/>
    <property type="match status" value="1"/>
</dbReference>
<evidence type="ECO:0000256" key="1">
    <source>
        <dbReference type="ARBA" id="ARBA00004604"/>
    </source>
</evidence>
<evidence type="ECO:0000259" key="6">
    <source>
        <dbReference type="PROSITE" id="PS51366"/>
    </source>
</evidence>
<sequence>MRTQEEGGEEDGTARKREHCCFRSAGSGVTWGSRGKVSDFCVGDPAFNPWSRSGELNTTSVLANYATEAGGESDFTEAKSTDLGKKKTTKKIKQEVGQASNTITTKIDGVKESCIKKPNLLYLQEQNKIRKDKQEEKRKKQYNKIRIRQMKEANEEEDKIIKKLEKQLKLNKRKSKTVPKSFALDGLDYLLEVCDEANRQNVVAAEQNLQDFGSDFEEDLAIVTGKPYSKAKQKREEVISDEFSDDNSLQASEWDCNETEQEDGMEDHEKMAYVSDDEFSSDNIATGELKSKSVKFTDDLGSDDTSELDSNSDINTKGSGDELWEDIYGRTRNKQGNIIHSGAKYVPPHLRAQEAETDSKKKEQLIRLRKQLKGLLNRLAENNMNSIAVQLEELYMLNSRNDMNETLTQLMVESLIAPVSTPERLVMEHVLLITVLHANVGTEVGAYFLQVMIKKFQEMYEECHEVENKLLDNIVLILAHLYNFKVFHCVLMFDVLDKLANKFEEKEVELILVVLRSVGLSLRKDDPAALKDLILRLQQQAATHTYMHNTRVKFMLDILLAIKNNNVSKIPNYDTSHSEHLKKLLRGFLRKGNYVTELKISLEDLLKAEERGRWWVVGSAWTGILPGEVNVATLDTAISDRTSSQPSALYSQQLMDLAKKQRMNTDVRRNIFCILMTAEDYLDAFEKLLHLGLKNQQEREIVHVLMHCCLQEKQFNPYYGVLAQKLCDYDRKFQVGSFFGVLAQKLCNYDRKFQVGPFFGVLAQKLCDYNRKYQMTLQFSLWDRLKELSTMKLQQTSNLAKLLTHLLLEKGLPISVLKRTAQSAKLRMFRESLRLFIHHFLLRNTATLPANDVQTLQKRAKIADRILSLQEAGDYL</sequence>
<keyword evidence="4" id="KW-0175">Coiled coil</keyword>
<dbReference type="SMART" id="SM00543">
    <property type="entry name" value="MIF4G"/>
    <property type="match status" value="1"/>
</dbReference>
<dbReference type="Pfam" id="PF02854">
    <property type="entry name" value="MIF4G"/>
    <property type="match status" value="1"/>
</dbReference>
<dbReference type="SMART" id="SM00544">
    <property type="entry name" value="MA3"/>
    <property type="match status" value="1"/>
</dbReference>
<organism evidence="7">
    <name type="scientific">Timema douglasi</name>
    <name type="common">Walking stick</name>
    <dbReference type="NCBI Taxonomy" id="61478"/>
    <lineage>
        <taxon>Eukaryota</taxon>
        <taxon>Metazoa</taxon>
        <taxon>Ecdysozoa</taxon>
        <taxon>Arthropoda</taxon>
        <taxon>Hexapoda</taxon>
        <taxon>Insecta</taxon>
        <taxon>Pterygota</taxon>
        <taxon>Neoptera</taxon>
        <taxon>Polyneoptera</taxon>
        <taxon>Phasmatodea</taxon>
        <taxon>Timematodea</taxon>
        <taxon>Timematoidea</taxon>
        <taxon>Timematidae</taxon>
        <taxon>Timema</taxon>
    </lineage>
</organism>
<comment type="similarity">
    <text evidence="2">Belongs to the CWC22 family.</text>
</comment>
<keyword evidence="3" id="KW-0539">Nucleus</keyword>
<dbReference type="FunFam" id="1.25.40.180:FF:000032">
    <property type="entry name" value="Nucleolar MIF4G domain-containing protein 1"/>
    <property type="match status" value="1"/>
</dbReference>
<dbReference type="InterPro" id="IPR003891">
    <property type="entry name" value="Initiation_fac_eIF4g_MI"/>
</dbReference>
<evidence type="ECO:0000256" key="2">
    <source>
        <dbReference type="ARBA" id="ARBA00006856"/>
    </source>
</evidence>
<dbReference type="AlphaFoldDB" id="A0A7R8VJ56"/>